<dbReference type="InterPro" id="IPR035994">
    <property type="entry name" value="Nucleoside_phosphorylase_sf"/>
</dbReference>
<dbReference type="PANTHER" id="PTHR47705">
    <property type="entry name" value="AGAP000321-PA"/>
    <property type="match status" value="1"/>
</dbReference>
<dbReference type="SUPFAM" id="SSF53167">
    <property type="entry name" value="Purine and uridine phosphorylases"/>
    <property type="match status" value="1"/>
</dbReference>
<evidence type="ECO:0000313" key="2">
    <source>
        <dbReference type="EMBL" id="KAJ1527819.1"/>
    </source>
</evidence>
<dbReference type="EMBL" id="JAPTSV010000005">
    <property type="protein sequence ID" value="KAJ1527819.1"/>
    <property type="molecule type" value="Genomic_DNA"/>
</dbReference>
<dbReference type="GO" id="GO:0003824">
    <property type="term" value="F:catalytic activity"/>
    <property type="evidence" value="ECO:0007669"/>
    <property type="project" value="InterPro"/>
</dbReference>
<dbReference type="InterPro" id="IPR036390">
    <property type="entry name" value="WH_DNA-bd_sf"/>
</dbReference>
<accession>A0AAV7XPQ8</accession>
<dbReference type="GO" id="GO:0009116">
    <property type="term" value="P:nucleoside metabolic process"/>
    <property type="evidence" value="ECO:0007669"/>
    <property type="project" value="InterPro"/>
</dbReference>
<proteinExistence type="predicted"/>
<organism evidence="2 3">
    <name type="scientific">Megalurothrips usitatus</name>
    <name type="common">bean blossom thrips</name>
    <dbReference type="NCBI Taxonomy" id="439358"/>
    <lineage>
        <taxon>Eukaryota</taxon>
        <taxon>Metazoa</taxon>
        <taxon>Ecdysozoa</taxon>
        <taxon>Arthropoda</taxon>
        <taxon>Hexapoda</taxon>
        <taxon>Insecta</taxon>
        <taxon>Pterygota</taxon>
        <taxon>Neoptera</taxon>
        <taxon>Paraneoptera</taxon>
        <taxon>Thysanoptera</taxon>
        <taxon>Terebrantia</taxon>
        <taxon>Thripoidea</taxon>
        <taxon>Thripidae</taxon>
        <taxon>Megalurothrips</taxon>
    </lineage>
</organism>
<protein>
    <recommendedName>
        <fullName evidence="1">Winged helix-turn-helix domain-containing protein</fullName>
    </recommendedName>
</protein>
<comment type="caution">
    <text evidence="2">The sequence shown here is derived from an EMBL/GenBank/DDBJ whole genome shotgun (WGS) entry which is preliminary data.</text>
</comment>
<dbReference type="SUPFAM" id="SSF46785">
    <property type="entry name" value="Winged helix' DNA-binding domain"/>
    <property type="match status" value="1"/>
</dbReference>
<dbReference type="PANTHER" id="PTHR47705:SF1">
    <property type="entry name" value="PNP_UDP_1 DOMAIN-CONTAINING PROTEIN"/>
    <property type="match status" value="1"/>
</dbReference>
<reference evidence="2" key="1">
    <citation type="submission" date="2022-12" db="EMBL/GenBank/DDBJ databases">
        <title>Chromosome-level genome assembly of the bean flower thrips Megalurothrips usitatus.</title>
        <authorList>
            <person name="Ma L."/>
            <person name="Liu Q."/>
            <person name="Li H."/>
            <person name="Cai W."/>
        </authorList>
    </citation>
    <scope>NUCLEOTIDE SEQUENCE</scope>
    <source>
        <strain evidence="2">Cailab_2022a</strain>
    </source>
</reference>
<dbReference type="InterPro" id="IPR055121">
    <property type="entry name" value="HTH_69"/>
</dbReference>
<dbReference type="AlphaFoldDB" id="A0AAV7XPQ8"/>
<name>A0AAV7XPQ8_9NEOP</name>
<feature type="domain" description="Winged helix-turn-helix" evidence="1">
    <location>
        <begin position="235"/>
        <end position="296"/>
    </location>
</feature>
<sequence length="656" mass="72310">MIESMKVTATSRFSPNAARDQLFEPLILEGGVAQGGGDSYGRVGSRRPDLCRLTTSHLALCCGLAMGEPPADQIVMTPKCKTSNSTTLIIERKSKVAVNGDSSTHVAGGDHKGIVINKTAQSDLTADIPAHLSLEFRVFLVSAQTGKHTQESRLLQFWFIASLPDWQQPHVAQEFFKELVSPQEFPRDYVGFIKKLMKLMQHRYPGIRRLEIELRQLEAVAPPTRPLSADDSILGQKVDLTEEKVLELIESAYPNPITIQDIANAHGWEIELVATCIEQLQNKGLVKPLEHGAFTRVGQADSEIQIVKQMPKMVSSKQPTIAVITAQYCEKLAVDAMLENKETFVRYTTVGLPAVQLSDGTFYKPTRFGESNVYTLGNIGAHRIVSTKLPSVGHTREAMTAAGNTTTRLLGTFQKVDYVFLVGVGGGVPHYTDYSKHVRLGDVVVSHPTGNEKKKSVYTYCGFVKCGDGEGDFEFETKEYCPNSLLLQEIAAQLKSQEEQSVPWMRYLNEGLKGITSNELEHDFTRPDSDSDKLFMSIGERDIIEVAHPSPAEGVSKRQEGCPRIHLGPIASGRKVAREDMLRQIFSAKYGALAYDCEFDAVIESVQGNCRDNFAVLRGISDYKDGARRSEWQPYAALAAASVMKAMISGLEASSD</sequence>
<dbReference type="Proteomes" id="UP001075354">
    <property type="component" value="Chromosome 5"/>
</dbReference>
<evidence type="ECO:0000259" key="1">
    <source>
        <dbReference type="Pfam" id="PF22979"/>
    </source>
</evidence>
<evidence type="ECO:0000313" key="3">
    <source>
        <dbReference type="Proteomes" id="UP001075354"/>
    </source>
</evidence>
<gene>
    <name evidence="2" type="ORF">ONE63_007765</name>
</gene>
<dbReference type="Gene3D" id="3.40.50.1580">
    <property type="entry name" value="Nucleoside phosphorylase domain"/>
    <property type="match status" value="1"/>
</dbReference>
<keyword evidence="3" id="KW-1185">Reference proteome</keyword>
<dbReference type="Pfam" id="PF22979">
    <property type="entry name" value="HTH_69"/>
    <property type="match status" value="1"/>
</dbReference>